<dbReference type="InterPro" id="IPR057679">
    <property type="entry name" value="DUF7919"/>
</dbReference>
<organism evidence="2 3">
    <name type="scientific">Paracoccus denitrificans</name>
    <dbReference type="NCBI Taxonomy" id="266"/>
    <lineage>
        <taxon>Bacteria</taxon>
        <taxon>Pseudomonadati</taxon>
        <taxon>Pseudomonadota</taxon>
        <taxon>Alphaproteobacteria</taxon>
        <taxon>Rhodobacterales</taxon>
        <taxon>Paracoccaceae</taxon>
        <taxon>Paracoccus</taxon>
    </lineage>
</organism>
<evidence type="ECO:0000313" key="2">
    <source>
        <dbReference type="EMBL" id="TKW62509.1"/>
    </source>
</evidence>
<sequence length="151" mass="17226">MTAYDDMTEYRYKKSEGEVTSKNIGWLGRDSRFRTGIAPIDFVQRLEVLSCIRFNATRGISDCPLCGERPIKNSSGQVLGSAEIKVPSDQERYSSPNLILHFVVRHNYLPPENYISAVLAMSNPKSDSTRADYEKFGVKVPEFFQDISYDW</sequence>
<reference evidence="2 3" key="1">
    <citation type="journal article" date="2017" name="Nat. Commun.">
        <title>In situ click chemistry generation of cyclooxygenase-2 inhibitors.</title>
        <authorList>
            <person name="Bhardwaj A."/>
            <person name="Kaur J."/>
            <person name="Wuest M."/>
            <person name="Wuest F."/>
        </authorList>
    </citation>
    <scope>NUCLEOTIDE SEQUENCE [LARGE SCALE GENOMIC DNA]</scope>
    <source>
        <strain evidence="2">S2_012_000_R3_94</strain>
    </source>
</reference>
<name>A0A533HSE1_PARDE</name>
<dbReference type="AlphaFoldDB" id="A0A533HSE1"/>
<accession>A0A533HSE1</accession>
<gene>
    <name evidence="2" type="ORF">DI616_20515</name>
</gene>
<comment type="caution">
    <text evidence="2">The sequence shown here is derived from an EMBL/GenBank/DDBJ whole genome shotgun (WGS) entry which is preliminary data.</text>
</comment>
<evidence type="ECO:0000259" key="1">
    <source>
        <dbReference type="Pfam" id="PF25535"/>
    </source>
</evidence>
<dbReference type="Pfam" id="PF25535">
    <property type="entry name" value="DUF7919"/>
    <property type="match status" value="1"/>
</dbReference>
<protein>
    <recommendedName>
        <fullName evidence="1">DUF7919 domain-containing protein</fullName>
    </recommendedName>
</protein>
<dbReference type="EMBL" id="VAFL01000064">
    <property type="protein sequence ID" value="TKW62509.1"/>
    <property type="molecule type" value="Genomic_DNA"/>
</dbReference>
<feature type="domain" description="DUF7919" evidence="1">
    <location>
        <begin position="3"/>
        <end position="119"/>
    </location>
</feature>
<evidence type="ECO:0000313" key="3">
    <source>
        <dbReference type="Proteomes" id="UP000315344"/>
    </source>
</evidence>
<proteinExistence type="predicted"/>
<dbReference type="Proteomes" id="UP000315344">
    <property type="component" value="Unassembled WGS sequence"/>
</dbReference>